<dbReference type="AlphaFoldDB" id="A0A0R1UAK2"/>
<name>A0A0R1UAK2_9LACO</name>
<dbReference type="PATRIC" id="fig|1423783.4.peg.290"/>
<protein>
    <submittedName>
        <fullName evidence="1">Uncharacterized protein</fullName>
    </submittedName>
</protein>
<proteinExistence type="predicted"/>
<dbReference type="EMBL" id="AZFJ01000007">
    <property type="protein sequence ID" value="KRL88088.1"/>
    <property type="molecule type" value="Genomic_DNA"/>
</dbReference>
<organism evidence="1 2">
    <name type="scientific">Lacticaseibacillus pantheris DSM 15945 = JCM 12539 = NBRC 106106</name>
    <dbReference type="NCBI Taxonomy" id="1423783"/>
    <lineage>
        <taxon>Bacteria</taxon>
        <taxon>Bacillati</taxon>
        <taxon>Bacillota</taxon>
        <taxon>Bacilli</taxon>
        <taxon>Lactobacillales</taxon>
        <taxon>Lactobacillaceae</taxon>
        <taxon>Lacticaseibacillus</taxon>
    </lineage>
</organism>
<comment type="caution">
    <text evidence="1">The sequence shown here is derived from an EMBL/GenBank/DDBJ whole genome shotgun (WGS) entry which is preliminary data.</text>
</comment>
<dbReference type="RefSeq" id="WP_056956147.1">
    <property type="nucleotide sequence ID" value="NZ_AZFJ01000007.1"/>
</dbReference>
<keyword evidence="2" id="KW-1185">Reference proteome</keyword>
<dbReference type="InterPro" id="IPR046733">
    <property type="entry name" value="DUF6625"/>
</dbReference>
<dbReference type="STRING" id="1423783.FC50_GL000278"/>
<accession>A0A0R1UAK2</accession>
<reference evidence="1 2" key="1">
    <citation type="journal article" date="2015" name="Genome Announc.">
        <title>Expanding the biotechnology potential of lactobacilli through comparative genomics of 213 strains and associated genera.</title>
        <authorList>
            <person name="Sun Z."/>
            <person name="Harris H.M."/>
            <person name="McCann A."/>
            <person name="Guo C."/>
            <person name="Argimon S."/>
            <person name="Zhang W."/>
            <person name="Yang X."/>
            <person name="Jeffery I.B."/>
            <person name="Cooney J.C."/>
            <person name="Kagawa T.F."/>
            <person name="Liu W."/>
            <person name="Song Y."/>
            <person name="Salvetti E."/>
            <person name="Wrobel A."/>
            <person name="Rasinkangas P."/>
            <person name="Parkhill J."/>
            <person name="Rea M.C."/>
            <person name="O'Sullivan O."/>
            <person name="Ritari J."/>
            <person name="Douillard F.P."/>
            <person name="Paul Ross R."/>
            <person name="Yang R."/>
            <person name="Briner A.E."/>
            <person name="Felis G.E."/>
            <person name="de Vos W.M."/>
            <person name="Barrangou R."/>
            <person name="Klaenhammer T.R."/>
            <person name="Caufield P.W."/>
            <person name="Cui Y."/>
            <person name="Zhang H."/>
            <person name="O'Toole P.W."/>
        </authorList>
    </citation>
    <scope>NUCLEOTIDE SEQUENCE [LARGE SCALE GENOMIC DNA]</scope>
    <source>
        <strain evidence="1 2">DSM 15945</strain>
    </source>
</reference>
<sequence length="322" mass="38600">MKKACFIVPYFGQFKNYFQLFLNSCKKNPDFDWLFITDSDFNYDVPDNVRVVKSTFNQVKERVQSKFTFKVNLSSPYKLCDLKPMYGYIFEDYLVDYPFWGYCDVDVIWGRISDFVADQEFDKFDKIGDLGHCTFVRNSKSVNRLFMSKLNGTERYKQVLEDDQNESFDEEYDKSINNIFAEEGLSILPLRQMANIYTKSSYFRITSLGDNHKYSVGPVIKGFFEWDDGRLLEWYSDHDGPQCKEYMYIHMQSRDMKNDISGHNERFKIIPNSFENLEFDKVTSKNFDKIKSRHFNLHYFKLRSYNLFDKTMRALNKHYRDR</sequence>
<evidence type="ECO:0000313" key="2">
    <source>
        <dbReference type="Proteomes" id="UP000051922"/>
    </source>
</evidence>
<dbReference type="Proteomes" id="UP000051922">
    <property type="component" value="Unassembled WGS sequence"/>
</dbReference>
<dbReference type="OrthoDB" id="1910631at2"/>
<evidence type="ECO:0000313" key="1">
    <source>
        <dbReference type="EMBL" id="KRL88088.1"/>
    </source>
</evidence>
<gene>
    <name evidence="1" type="ORF">FC50_GL000278</name>
</gene>
<dbReference type="Pfam" id="PF20330">
    <property type="entry name" value="DUF6625"/>
    <property type="match status" value="1"/>
</dbReference>